<dbReference type="Gene3D" id="1.20.1310.10">
    <property type="entry name" value="Cullin Repeats"/>
    <property type="match status" value="1"/>
</dbReference>
<dbReference type="InterPro" id="IPR001373">
    <property type="entry name" value="Cullin_N"/>
</dbReference>
<dbReference type="AlphaFoldDB" id="A0A315AV10"/>
<keyword evidence="4" id="KW-1185">Reference proteome</keyword>
<dbReference type="EMBL" id="PJQY01000124">
    <property type="protein sequence ID" value="PQQ18096.1"/>
    <property type="molecule type" value="Genomic_DNA"/>
</dbReference>
<dbReference type="InterPro" id="IPR016159">
    <property type="entry name" value="Cullin_repeat-like_dom_sf"/>
</dbReference>
<dbReference type="SUPFAM" id="SSF74788">
    <property type="entry name" value="Cullin repeat-like"/>
    <property type="match status" value="1"/>
</dbReference>
<dbReference type="OrthoDB" id="1730230at2759"/>
<proteinExistence type="inferred from homology"/>
<evidence type="ECO:0000259" key="2">
    <source>
        <dbReference type="Pfam" id="PF00888"/>
    </source>
</evidence>
<comment type="similarity">
    <text evidence="1">Belongs to the cullin family.</text>
</comment>
<evidence type="ECO:0000313" key="4">
    <source>
        <dbReference type="Proteomes" id="UP000250321"/>
    </source>
</evidence>
<dbReference type="Proteomes" id="UP000250321">
    <property type="component" value="Unassembled WGS sequence"/>
</dbReference>
<organism evidence="3 4">
    <name type="scientific">Prunus yedoensis var. nudiflora</name>
    <dbReference type="NCBI Taxonomy" id="2094558"/>
    <lineage>
        <taxon>Eukaryota</taxon>
        <taxon>Viridiplantae</taxon>
        <taxon>Streptophyta</taxon>
        <taxon>Embryophyta</taxon>
        <taxon>Tracheophyta</taxon>
        <taxon>Spermatophyta</taxon>
        <taxon>Magnoliopsida</taxon>
        <taxon>eudicotyledons</taxon>
        <taxon>Gunneridae</taxon>
        <taxon>Pentapetalae</taxon>
        <taxon>rosids</taxon>
        <taxon>fabids</taxon>
        <taxon>Rosales</taxon>
        <taxon>Rosaceae</taxon>
        <taxon>Amygdaloideae</taxon>
        <taxon>Amygdaleae</taxon>
        <taxon>Prunus</taxon>
    </lineage>
</organism>
<gene>
    <name evidence="3" type="ORF">Pyn_15628</name>
</gene>
<dbReference type="STRING" id="2094558.A0A315AV10"/>
<evidence type="ECO:0000313" key="3">
    <source>
        <dbReference type="EMBL" id="PQQ18096.1"/>
    </source>
</evidence>
<reference evidence="3 4" key="1">
    <citation type="submission" date="2018-02" db="EMBL/GenBank/DDBJ databases">
        <title>Draft genome of wild Prunus yedoensis var. nudiflora.</title>
        <authorList>
            <person name="Baek S."/>
            <person name="Kim J.-H."/>
            <person name="Choi K."/>
            <person name="Kim G.-B."/>
            <person name="Cho A."/>
            <person name="Jang H."/>
            <person name="Shin C.-H."/>
            <person name="Yu H.-J."/>
            <person name="Mun J.-H."/>
        </authorList>
    </citation>
    <scope>NUCLEOTIDE SEQUENCE [LARGE SCALE GENOMIC DNA]</scope>
    <source>
        <strain evidence="4">cv. Jeju island</strain>
        <tissue evidence="3">Leaf</tissue>
    </source>
</reference>
<dbReference type="Pfam" id="PF00888">
    <property type="entry name" value="Cullin"/>
    <property type="match status" value="1"/>
</dbReference>
<sequence>MGASWLHEQILDECKSHIDAELECLVHYQTPDSEAFLCCVDTCWQAHSVQKSLIHHIMGSSLTPRVEGKPTPKLPKLQDMGLQLFREHLFRSPLSLFVRFLGLRWEQVGFMNRFLMSARAI</sequence>
<protein>
    <recommendedName>
        <fullName evidence="2">Cullin N-terminal domain-containing protein</fullName>
    </recommendedName>
</protein>
<name>A0A315AV10_PRUYE</name>
<comment type="caution">
    <text evidence="3">The sequence shown here is derived from an EMBL/GenBank/DDBJ whole genome shotgun (WGS) entry which is preliminary data.</text>
</comment>
<feature type="domain" description="Cullin N-terminal" evidence="2">
    <location>
        <begin position="6"/>
        <end position="93"/>
    </location>
</feature>
<evidence type="ECO:0000256" key="1">
    <source>
        <dbReference type="ARBA" id="ARBA00006019"/>
    </source>
</evidence>
<accession>A0A315AV10</accession>